<dbReference type="EMBL" id="JANVFS010000058">
    <property type="protein sequence ID" value="KAJ4464532.1"/>
    <property type="molecule type" value="Genomic_DNA"/>
</dbReference>
<dbReference type="Proteomes" id="UP001150238">
    <property type="component" value="Unassembled WGS sequence"/>
</dbReference>
<reference evidence="1" key="1">
    <citation type="submission" date="2022-08" db="EMBL/GenBank/DDBJ databases">
        <authorList>
            <consortium name="DOE Joint Genome Institute"/>
            <person name="Min B."/>
            <person name="Riley R."/>
            <person name="Sierra-Patev S."/>
            <person name="Naranjo-Ortiz M."/>
            <person name="Looney B."/>
            <person name="Konkel Z."/>
            <person name="Slot J.C."/>
            <person name="Sakamoto Y."/>
            <person name="Steenwyk J.L."/>
            <person name="Rokas A."/>
            <person name="Carro J."/>
            <person name="Camarero S."/>
            <person name="Ferreira P."/>
            <person name="Molpeceres G."/>
            <person name="Ruiz-Duenas F.J."/>
            <person name="Serrano A."/>
            <person name="Henrissat B."/>
            <person name="Drula E."/>
            <person name="Hughes K.W."/>
            <person name="Mata J.L."/>
            <person name="Ishikawa N.K."/>
            <person name="Vargas-Isla R."/>
            <person name="Ushijima S."/>
            <person name="Smith C.A."/>
            <person name="Ahrendt S."/>
            <person name="Andreopoulos W."/>
            <person name="He G."/>
            <person name="Labutti K."/>
            <person name="Lipzen A."/>
            <person name="Ng V."/>
            <person name="Sandor L."/>
            <person name="Barry K."/>
            <person name="Martinez A.T."/>
            <person name="Xiao Y."/>
            <person name="Gibbons J.G."/>
            <person name="Terashima K."/>
            <person name="Hibbett D.S."/>
            <person name="Grigoriev I.V."/>
        </authorList>
    </citation>
    <scope>NUCLEOTIDE SEQUENCE</scope>
    <source>
        <strain evidence="1">Sp2 HRB7682 ss15</strain>
    </source>
</reference>
<dbReference type="AlphaFoldDB" id="A0A9W9DDV9"/>
<evidence type="ECO:0000313" key="1">
    <source>
        <dbReference type="EMBL" id="KAJ4464532.1"/>
    </source>
</evidence>
<proteinExistence type="predicted"/>
<accession>A0A9W9DDV9</accession>
<name>A0A9W9DDV9_9AGAR</name>
<feature type="non-terminal residue" evidence="1">
    <location>
        <position position="1"/>
    </location>
</feature>
<gene>
    <name evidence="1" type="ORF">C8J55DRAFT_384756</name>
</gene>
<reference evidence="1" key="2">
    <citation type="journal article" date="2023" name="Proc. Natl. Acad. Sci. U.S.A.">
        <title>A global phylogenomic analysis of the shiitake genus Lentinula.</title>
        <authorList>
            <person name="Sierra-Patev S."/>
            <person name="Min B."/>
            <person name="Naranjo-Ortiz M."/>
            <person name="Looney B."/>
            <person name="Konkel Z."/>
            <person name="Slot J.C."/>
            <person name="Sakamoto Y."/>
            <person name="Steenwyk J.L."/>
            <person name="Rokas A."/>
            <person name="Carro J."/>
            <person name="Camarero S."/>
            <person name="Ferreira P."/>
            <person name="Molpeceres G."/>
            <person name="Ruiz-Duenas F.J."/>
            <person name="Serrano A."/>
            <person name="Henrissat B."/>
            <person name="Drula E."/>
            <person name="Hughes K.W."/>
            <person name="Mata J.L."/>
            <person name="Ishikawa N.K."/>
            <person name="Vargas-Isla R."/>
            <person name="Ushijima S."/>
            <person name="Smith C.A."/>
            <person name="Donoghue J."/>
            <person name="Ahrendt S."/>
            <person name="Andreopoulos W."/>
            <person name="He G."/>
            <person name="LaButti K."/>
            <person name="Lipzen A."/>
            <person name="Ng V."/>
            <person name="Riley R."/>
            <person name="Sandor L."/>
            <person name="Barry K."/>
            <person name="Martinez A.T."/>
            <person name="Xiao Y."/>
            <person name="Gibbons J.G."/>
            <person name="Terashima K."/>
            <person name="Grigoriev I.V."/>
            <person name="Hibbett D."/>
        </authorList>
    </citation>
    <scope>NUCLEOTIDE SEQUENCE</scope>
    <source>
        <strain evidence="1">Sp2 HRB7682 ss15</strain>
    </source>
</reference>
<evidence type="ECO:0000313" key="2">
    <source>
        <dbReference type="Proteomes" id="UP001150238"/>
    </source>
</evidence>
<organism evidence="1 2">
    <name type="scientific">Lentinula lateritia</name>
    <dbReference type="NCBI Taxonomy" id="40482"/>
    <lineage>
        <taxon>Eukaryota</taxon>
        <taxon>Fungi</taxon>
        <taxon>Dikarya</taxon>
        <taxon>Basidiomycota</taxon>
        <taxon>Agaricomycotina</taxon>
        <taxon>Agaricomycetes</taxon>
        <taxon>Agaricomycetidae</taxon>
        <taxon>Agaricales</taxon>
        <taxon>Marasmiineae</taxon>
        <taxon>Omphalotaceae</taxon>
        <taxon>Lentinula</taxon>
    </lineage>
</organism>
<protein>
    <submittedName>
        <fullName evidence="1">Uncharacterized protein</fullName>
    </submittedName>
</protein>
<sequence>RFKQRCVLPMFIIPGPNKPKILDSFIFRSLHHMSALQKENDGKGLAMWDAATSSIIHARILFILAMADAVGLVDLDGRASHHCVHACRIGCPMKGRHKPGT</sequence>
<comment type="caution">
    <text evidence="1">The sequence shown here is derived from an EMBL/GenBank/DDBJ whole genome shotgun (WGS) entry which is preliminary data.</text>
</comment>
<feature type="non-terminal residue" evidence="1">
    <location>
        <position position="101"/>
    </location>
</feature>